<dbReference type="AlphaFoldDB" id="F8K2M1"/>
<reference evidence="2" key="1">
    <citation type="submission" date="2011-12" db="EMBL/GenBank/DDBJ databases">
        <title>Complete genome sequence of Streptomyces cattleya strain DSM 46488.</title>
        <authorList>
            <person name="Ou H.-Y."/>
            <person name="Li P."/>
            <person name="Zhao C."/>
            <person name="O'Hagan D."/>
            <person name="Deng Z."/>
        </authorList>
    </citation>
    <scope>NUCLEOTIDE SEQUENCE [LARGE SCALE GENOMIC DNA]</scope>
    <source>
        <strain evidence="2">ATCC 35852 / DSM 46488 / JCM 4925 / NBRC 14057 / NRRL 8057</strain>
    </source>
</reference>
<organism evidence="1 2">
    <name type="scientific">Streptantibioticus cattleyicolor (strain ATCC 35852 / DSM 46488 / JCM 4925 / NBRC 14057 / NRRL 8057)</name>
    <name type="common">Streptomyces cattleya</name>
    <dbReference type="NCBI Taxonomy" id="1003195"/>
    <lineage>
        <taxon>Bacteria</taxon>
        <taxon>Bacillati</taxon>
        <taxon>Actinomycetota</taxon>
        <taxon>Actinomycetes</taxon>
        <taxon>Kitasatosporales</taxon>
        <taxon>Streptomycetaceae</taxon>
        <taxon>Streptantibioticus</taxon>
    </lineage>
</organism>
<dbReference type="OrthoDB" id="4350218at2"/>
<dbReference type="EMBL" id="CP003219">
    <property type="protein sequence ID" value="AEW97531.1"/>
    <property type="molecule type" value="Genomic_DNA"/>
</dbReference>
<proteinExistence type="predicted"/>
<name>F8K2M1_STREN</name>
<dbReference type="Proteomes" id="UP000007842">
    <property type="component" value="Chromosome"/>
</dbReference>
<dbReference type="eggNOG" id="ENOG5033JN0">
    <property type="taxonomic scope" value="Bacteria"/>
</dbReference>
<keyword evidence="2" id="KW-1185">Reference proteome</keyword>
<dbReference type="PATRIC" id="fig|1003195.11.peg.6586"/>
<dbReference type="KEGG" id="sct:SCAT_5168"/>
<dbReference type="KEGG" id="scy:SCATT_51600"/>
<gene>
    <name evidence="1" type="ordered locus">SCATT_51600</name>
</gene>
<dbReference type="RefSeq" id="WP_014145871.1">
    <property type="nucleotide sequence ID" value="NC_016111.1"/>
</dbReference>
<evidence type="ECO:0000313" key="2">
    <source>
        <dbReference type="Proteomes" id="UP000007842"/>
    </source>
</evidence>
<accession>G8WXZ3</accession>
<sequence length="189" mass="19223">MQPSAGSDLPHTRTRPAHWIVTGAALAAVVAAGALVTPADATAPPPGAPAAATRGAPDARAAHYPLRCAGAPVDVLEHATADLDGDGRPETVAEVRCHTAFGTPPSGLYVLSPGTSPGAPPRVTATLVDPARKLSVKGLKAEGRIVSATLLGYSSDAVPRCCPDLARDYTWRWHDGRFTAAGAPRAGSV</sequence>
<accession>F8K2M1</accession>
<dbReference type="STRING" id="1003195.SCATT_51600"/>
<evidence type="ECO:0008006" key="3">
    <source>
        <dbReference type="Google" id="ProtNLM"/>
    </source>
</evidence>
<evidence type="ECO:0000313" key="1">
    <source>
        <dbReference type="EMBL" id="AEW97531.1"/>
    </source>
</evidence>
<dbReference type="HOGENOM" id="CLU_1420698_0_0_11"/>
<protein>
    <recommendedName>
        <fullName evidence="3">Secreted protein</fullName>
    </recommendedName>
</protein>